<dbReference type="EMBL" id="CAJNNW010012301">
    <property type="protein sequence ID" value="CAE8654148.1"/>
    <property type="molecule type" value="Genomic_DNA"/>
</dbReference>
<dbReference type="InterPro" id="IPR000595">
    <property type="entry name" value="cNMP-bd_dom"/>
</dbReference>
<reference evidence="3" key="1">
    <citation type="submission" date="2021-02" db="EMBL/GenBank/DDBJ databases">
        <authorList>
            <person name="Dougan E. K."/>
            <person name="Rhodes N."/>
            <person name="Thang M."/>
            <person name="Chan C."/>
        </authorList>
    </citation>
    <scope>NUCLEOTIDE SEQUENCE</scope>
</reference>
<protein>
    <recommendedName>
        <fullName evidence="2">Cyclic nucleotide-binding domain-containing protein</fullName>
    </recommendedName>
</protein>
<organism evidence="3 4">
    <name type="scientific">Polarella glacialis</name>
    <name type="common">Dinoflagellate</name>
    <dbReference type="NCBI Taxonomy" id="89957"/>
    <lineage>
        <taxon>Eukaryota</taxon>
        <taxon>Sar</taxon>
        <taxon>Alveolata</taxon>
        <taxon>Dinophyceae</taxon>
        <taxon>Suessiales</taxon>
        <taxon>Suessiaceae</taxon>
        <taxon>Polarella</taxon>
    </lineage>
</organism>
<accession>A0A813IMY1</accession>
<dbReference type="InterPro" id="IPR018490">
    <property type="entry name" value="cNMP-bd_dom_sf"/>
</dbReference>
<dbReference type="CDD" id="cd00038">
    <property type="entry name" value="CAP_ED"/>
    <property type="match status" value="1"/>
</dbReference>
<dbReference type="Proteomes" id="UP000626109">
    <property type="component" value="Unassembled WGS sequence"/>
</dbReference>
<gene>
    <name evidence="3" type="ORF">PGLA2088_LOCUS10836</name>
</gene>
<proteinExistence type="predicted"/>
<dbReference type="SUPFAM" id="SSF51206">
    <property type="entry name" value="cAMP-binding domain-like"/>
    <property type="match status" value="1"/>
</dbReference>
<dbReference type="InterPro" id="IPR014710">
    <property type="entry name" value="RmlC-like_jellyroll"/>
</dbReference>
<evidence type="ECO:0000313" key="4">
    <source>
        <dbReference type="Proteomes" id="UP000626109"/>
    </source>
</evidence>
<feature type="non-terminal residue" evidence="3">
    <location>
        <position position="277"/>
    </location>
</feature>
<name>A0A813IMY1_POLGL</name>
<evidence type="ECO:0000259" key="2">
    <source>
        <dbReference type="PROSITE" id="PS50042"/>
    </source>
</evidence>
<sequence>CGWRAMTDSEWSANMRRVLGPHLAAMSNEVTREWGDDVDPEIMLLRWLCSRHNLEQPPASIRRSEKTKGPDTLPRPYGSEAPPTPKSRAPPRDTQTPQSARLPAATPPGTARSGHTSGSSAPLLPKVPLSARLPGVTPPLPEAQLTAQQLDLGLAATWPQKPKSKLLCLQSGEVTPWSRTLNNVVEQIEHDAVRHQTRSDHLKANNERMAMEIALMNQGVRGQFLAKVPLLSAQVLTEQTQLRLVSCLRPHTFEKGESIFTEDEVGDKLYIVERGIC</sequence>
<dbReference type="AlphaFoldDB" id="A0A813IMY1"/>
<dbReference type="PROSITE" id="PS50042">
    <property type="entry name" value="CNMP_BINDING_3"/>
    <property type="match status" value="1"/>
</dbReference>
<feature type="domain" description="Cyclic nucleotide-binding" evidence="2">
    <location>
        <begin position="232"/>
        <end position="277"/>
    </location>
</feature>
<comment type="caution">
    <text evidence="3">The sequence shown here is derived from an EMBL/GenBank/DDBJ whole genome shotgun (WGS) entry which is preliminary data.</text>
</comment>
<evidence type="ECO:0000256" key="1">
    <source>
        <dbReference type="SAM" id="MobiDB-lite"/>
    </source>
</evidence>
<dbReference type="Gene3D" id="2.60.120.10">
    <property type="entry name" value="Jelly Rolls"/>
    <property type="match status" value="1"/>
</dbReference>
<feature type="region of interest" description="Disordered" evidence="1">
    <location>
        <begin position="57"/>
        <end position="135"/>
    </location>
</feature>
<feature type="non-terminal residue" evidence="3">
    <location>
        <position position="1"/>
    </location>
</feature>
<evidence type="ECO:0000313" key="3">
    <source>
        <dbReference type="EMBL" id="CAE8654148.1"/>
    </source>
</evidence>